<protein>
    <submittedName>
        <fullName evidence="1">Uncharacterized protein</fullName>
    </submittedName>
</protein>
<dbReference type="VEuPathDB" id="FungiDB:BD410DRAFT_297958"/>
<sequence>MRRCDIACSVHFDASVSANKMEACNWRKISSLRHLRFQNCSEGNVRTTANNLFADDLDIGMQSPELMSCKNISEDFPLSLNYDVVDRLKWSF</sequence>
<dbReference type="EMBL" id="ML170408">
    <property type="protein sequence ID" value="TDL14011.1"/>
    <property type="molecule type" value="Genomic_DNA"/>
</dbReference>
<evidence type="ECO:0000313" key="2">
    <source>
        <dbReference type="Proteomes" id="UP000294933"/>
    </source>
</evidence>
<organism evidence="1 2">
    <name type="scientific">Rickenella mellea</name>
    <dbReference type="NCBI Taxonomy" id="50990"/>
    <lineage>
        <taxon>Eukaryota</taxon>
        <taxon>Fungi</taxon>
        <taxon>Dikarya</taxon>
        <taxon>Basidiomycota</taxon>
        <taxon>Agaricomycotina</taxon>
        <taxon>Agaricomycetes</taxon>
        <taxon>Hymenochaetales</taxon>
        <taxon>Rickenellaceae</taxon>
        <taxon>Rickenella</taxon>
    </lineage>
</organism>
<reference evidence="1 2" key="1">
    <citation type="submission" date="2018-06" db="EMBL/GenBank/DDBJ databases">
        <title>A transcriptomic atlas of mushroom development highlights an independent origin of complex multicellularity.</title>
        <authorList>
            <consortium name="DOE Joint Genome Institute"/>
            <person name="Krizsan K."/>
            <person name="Almasi E."/>
            <person name="Merenyi Z."/>
            <person name="Sahu N."/>
            <person name="Viragh M."/>
            <person name="Koszo T."/>
            <person name="Mondo S."/>
            <person name="Kiss B."/>
            <person name="Balint B."/>
            <person name="Kues U."/>
            <person name="Barry K."/>
            <person name="Hegedus J.C."/>
            <person name="Henrissat B."/>
            <person name="Johnson J."/>
            <person name="Lipzen A."/>
            <person name="Ohm R."/>
            <person name="Nagy I."/>
            <person name="Pangilinan J."/>
            <person name="Yan J."/>
            <person name="Xiong Y."/>
            <person name="Grigoriev I.V."/>
            <person name="Hibbett D.S."/>
            <person name="Nagy L.G."/>
        </authorList>
    </citation>
    <scope>NUCLEOTIDE SEQUENCE [LARGE SCALE GENOMIC DNA]</scope>
    <source>
        <strain evidence="1 2">SZMC22713</strain>
    </source>
</reference>
<evidence type="ECO:0000313" key="1">
    <source>
        <dbReference type="EMBL" id="TDL14011.1"/>
    </source>
</evidence>
<proteinExistence type="predicted"/>
<name>A0A4Y7PG43_9AGAM</name>
<gene>
    <name evidence="1" type="ORF">BD410DRAFT_297958</name>
</gene>
<accession>A0A4Y7PG43</accession>
<keyword evidence="2" id="KW-1185">Reference proteome</keyword>
<dbReference type="Proteomes" id="UP000294933">
    <property type="component" value="Unassembled WGS sequence"/>
</dbReference>
<dbReference type="AlphaFoldDB" id="A0A4Y7PG43"/>